<feature type="compositionally biased region" description="Polar residues" evidence="2">
    <location>
        <begin position="238"/>
        <end position="248"/>
    </location>
</feature>
<dbReference type="InterPro" id="IPR027107">
    <property type="entry name" value="Tuberin/Ral-act_asu"/>
</dbReference>
<comment type="caution">
    <text evidence="4">The sequence shown here is derived from an EMBL/GenBank/DDBJ whole genome shotgun (WGS) entry which is preliminary data.</text>
</comment>
<feature type="domain" description="Rap-GAP" evidence="3">
    <location>
        <begin position="1089"/>
        <end position="1301"/>
    </location>
</feature>
<accession>A0A9W8LY55</accession>
<dbReference type="GO" id="GO:0005096">
    <property type="term" value="F:GTPase activator activity"/>
    <property type="evidence" value="ECO:0007669"/>
    <property type="project" value="UniProtKB-KW"/>
</dbReference>
<evidence type="ECO:0000256" key="2">
    <source>
        <dbReference type="SAM" id="MobiDB-lite"/>
    </source>
</evidence>
<keyword evidence="5" id="KW-1185">Reference proteome</keyword>
<feature type="non-terminal residue" evidence="4">
    <location>
        <position position="1309"/>
    </location>
</feature>
<feature type="region of interest" description="Disordered" evidence="2">
    <location>
        <begin position="996"/>
        <end position="1045"/>
    </location>
</feature>
<evidence type="ECO:0000313" key="5">
    <source>
        <dbReference type="Proteomes" id="UP001139887"/>
    </source>
</evidence>
<dbReference type="PANTHER" id="PTHR10063:SF11">
    <property type="entry name" value="RHO GTPASE-ACTIVATING PROTEIN CG5521-RELATED"/>
    <property type="match status" value="1"/>
</dbReference>
<dbReference type="Pfam" id="PF02145">
    <property type="entry name" value="Rap_GAP"/>
    <property type="match status" value="1"/>
</dbReference>
<evidence type="ECO:0000256" key="1">
    <source>
        <dbReference type="ARBA" id="ARBA00022468"/>
    </source>
</evidence>
<dbReference type="GO" id="GO:0051056">
    <property type="term" value="P:regulation of small GTPase mediated signal transduction"/>
    <property type="evidence" value="ECO:0007669"/>
    <property type="project" value="InterPro"/>
</dbReference>
<dbReference type="PANTHER" id="PTHR10063">
    <property type="entry name" value="TUBERIN"/>
    <property type="match status" value="1"/>
</dbReference>
<protein>
    <recommendedName>
        <fullName evidence="3">Rap-GAP domain-containing protein</fullName>
    </recommendedName>
</protein>
<keyword evidence="1" id="KW-0343">GTPase activation</keyword>
<evidence type="ECO:0000259" key="3">
    <source>
        <dbReference type="PROSITE" id="PS50085"/>
    </source>
</evidence>
<dbReference type="OrthoDB" id="19311at2759"/>
<dbReference type="GO" id="GO:0005634">
    <property type="term" value="C:nucleus"/>
    <property type="evidence" value="ECO:0007669"/>
    <property type="project" value="InterPro"/>
</dbReference>
<dbReference type="InterPro" id="IPR000331">
    <property type="entry name" value="Rap/Ran_GAP_dom"/>
</dbReference>
<feature type="region of interest" description="Disordered" evidence="2">
    <location>
        <begin position="197"/>
        <end position="254"/>
    </location>
</feature>
<feature type="compositionally biased region" description="Polar residues" evidence="2">
    <location>
        <begin position="1024"/>
        <end position="1043"/>
    </location>
</feature>
<reference evidence="4" key="1">
    <citation type="submission" date="2022-07" db="EMBL/GenBank/DDBJ databases">
        <title>Phylogenomic reconstructions and comparative analyses of Kickxellomycotina fungi.</title>
        <authorList>
            <person name="Reynolds N.K."/>
            <person name="Stajich J.E."/>
            <person name="Barry K."/>
            <person name="Grigoriev I.V."/>
            <person name="Crous P."/>
            <person name="Smith M.E."/>
        </authorList>
    </citation>
    <scope>NUCLEOTIDE SEQUENCE</scope>
    <source>
        <strain evidence="4">NRRL 1566</strain>
    </source>
</reference>
<feature type="compositionally biased region" description="Polar residues" evidence="2">
    <location>
        <begin position="381"/>
        <end position="395"/>
    </location>
</feature>
<feature type="compositionally biased region" description="Basic residues" evidence="2">
    <location>
        <begin position="197"/>
        <end position="211"/>
    </location>
</feature>
<dbReference type="InterPro" id="IPR035974">
    <property type="entry name" value="Rap/Ran-GAP_sf"/>
</dbReference>
<dbReference type="PROSITE" id="PS50085">
    <property type="entry name" value="RAPGAP"/>
    <property type="match status" value="1"/>
</dbReference>
<dbReference type="FunFam" id="3.40.50.11210:FF:000001">
    <property type="entry name" value="Ral GTPase-activating protein subunit alpha-1 isoform 1"/>
    <property type="match status" value="1"/>
</dbReference>
<dbReference type="SUPFAM" id="SSF111347">
    <property type="entry name" value="Rap/Ran-GAP"/>
    <property type="match status" value="1"/>
</dbReference>
<dbReference type="Proteomes" id="UP001139887">
    <property type="component" value="Unassembled WGS sequence"/>
</dbReference>
<gene>
    <name evidence="4" type="ORF">IWW36_003844</name>
</gene>
<feature type="compositionally biased region" description="Basic and acidic residues" evidence="2">
    <location>
        <begin position="219"/>
        <end position="231"/>
    </location>
</feature>
<dbReference type="GO" id="GO:0005737">
    <property type="term" value="C:cytoplasm"/>
    <property type="evidence" value="ECO:0007669"/>
    <property type="project" value="TreeGrafter"/>
</dbReference>
<evidence type="ECO:0000313" key="4">
    <source>
        <dbReference type="EMBL" id="KAJ2847464.1"/>
    </source>
</evidence>
<dbReference type="EMBL" id="JANBUW010000312">
    <property type="protein sequence ID" value="KAJ2847464.1"/>
    <property type="molecule type" value="Genomic_DNA"/>
</dbReference>
<proteinExistence type="predicted"/>
<organism evidence="4 5">
    <name type="scientific">Coemansia brasiliensis</name>
    <dbReference type="NCBI Taxonomy" id="2650707"/>
    <lineage>
        <taxon>Eukaryota</taxon>
        <taxon>Fungi</taxon>
        <taxon>Fungi incertae sedis</taxon>
        <taxon>Zoopagomycota</taxon>
        <taxon>Kickxellomycotina</taxon>
        <taxon>Kickxellomycetes</taxon>
        <taxon>Kickxellales</taxon>
        <taxon>Kickxellaceae</taxon>
        <taxon>Coemansia</taxon>
    </lineage>
</organism>
<name>A0A9W8LY55_9FUNG</name>
<feature type="region of interest" description="Disordered" evidence="2">
    <location>
        <begin position="370"/>
        <end position="395"/>
    </location>
</feature>
<dbReference type="Gene3D" id="3.40.50.11210">
    <property type="entry name" value="Rap/Ran-GAP"/>
    <property type="match status" value="1"/>
</dbReference>
<sequence>MVLGDPISSIALRFKELYMVPTVWTSHFNTWCNVLRALTIARGRHILKVEERTLIQESMFAGQRQRRGLNKVDEYLLNLKNPTYYLNDTTLRDSYETSTPFSITSNMTWDTMRLVFAVTKVAANEEVAFGQACMQQCQSTETKLADPSSDYQSKALLKVTQSVYARIFLSGPRNLTRLTDEMLNESLDISKKHVKVPRRTFRRTSRSKKKPIPGGILYHENRSNQHFDSRWGPDSVASEPTTPPSQSKGHSHKMPNIASALRRKVHLREAPRLSEQPKDHEQEYVDYFTGVNGPKSVNFGKMMTGGEQVIDDINNPDLYVHACTRELGNTHMPTLAWEDAEDVDAQSDSMVSVHERDTEAKLMPIGPAHFEINTSKHRPKNTASQTKSSGRVPSQSLQLNDVAEFNRHTFKSKMILHGLVRSWDVYRAVLDCSRYTPDNDDVLLNTSLWVAEMAAKFGIDDHRGRVAQTAIFRMGCRCSDHVNSRVLFLRSRFIQSALITLSPLSKGQPVNIDQVHMFLVECQLFLSLGISGSRMLLLSLERGLRRLFIDCNTFSGRYQEPAIQGAALLLVSMITMLANARVLATHGANKRIRELTDSNLIDLKEDSRLTSLVGTLACTKYPVIYNPQGIRQLTVEWEEGGLIFGRACDTLWRILLCGDCIHNYNLQNRRLIKNCLACLTSRLFSSRTDIVRVAISNFFLLTLGREDLMGFLGISETRRLAMDVMKAIIEHFDRASGEILTDNALVLREMLCLLLTILLKVPELIVHDDTHTADAGASAIRDFLVDQVIYRCVHPEIQAGSRAHKYNQELDSTNSEHGLVLFLNTASYSQRQSMSLGDFVLSTEDEQHFIGNPAESVKQMGEVLYITLMMRFDENSRWASCTGIDSILIHFAPETVETPNSMPQQSPLDLSLDEGSLNCDGESHMFVGEGYTEIPVINSLTIEDVVNPVPELGQDSGLITPHCKKWISNESVEACTASPDLERKVTAFLKREQEANNKADDLCSSSDDESSNSDNSIISKEDALSSNSEGISIPTSNSSMQGHENNHMSPLKMNLFRSQVQHNMGFDVRNTNMNYFLPLKKSDSLLREIKSLDSIHSQEAIKVAILYVGPGQWTEAEILSNTRQNTSLAYQNFVRSLGWPIDLATFNGFIGKLERDGSDGKLCPYFSDEGVEVIFHEAASMPTNQEDIRQIKKKRHIGNDHVHIIWNESHHNYRPETISGDFGNVQIQIRPLEPGEYGIGLYCDDQVKPFGPLVNGMVISADVLPAAVRATAINGHRRASQVFFKTFMHPYAMRQQAINRIVERHIDSS</sequence>